<evidence type="ECO:0000313" key="3">
    <source>
        <dbReference type="Proteomes" id="UP000749559"/>
    </source>
</evidence>
<evidence type="ECO:0000313" key="2">
    <source>
        <dbReference type="EMBL" id="CAH1803264.1"/>
    </source>
</evidence>
<dbReference type="Proteomes" id="UP000749559">
    <property type="component" value="Unassembled WGS sequence"/>
</dbReference>
<comment type="caution">
    <text evidence="2">The sequence shown here is derived from an EMBL/GenBank/DDBJ whole genome shotgun (WGS) entry which is preliminary data.</text>
</comment>
<evidence type="ECO:0000256" key="1">
    <source>
        <dbReference type="SAM" id="MobiDB-lite"/>
    </source>
</evidence>
<feature type="region of interest" description="Disordered" evidence="1">
    <location>
        <begin position="1"/>
        <end position="65"/>
    </location>
</feature>
<feature type="compositionally biased region" description="Polar residues" evidence="1">
    <location>
        <begin position="7"/>
        <end position="22"/>
    </location>
</feature>
<proteinExistence type="predicted"/>
<keyword evidence="3" id="KW-1185">Reference proteome</keyword>
<name>A0A8J1UGG3_OWEFU</name>
<dbReference type="OrthoDB" id="10013754at2759"/>
<feature type="compositionally biased region" description="Low complexity" evidence="1">
    <location>
        <begin position="157"/>
        <end position="166"/>
    </location>
</feature>
<feature type="compositionally biased region" description="Polar residues" evidence="1">
    <location>
        <begin position="36"/>
        <end position="65"/>
    </location>
</feature>
<dbReference type="AlphaFoldDB" id="A0A8J1UGG3"/>
<reference evidence="2" key="1">
    <citation type="submission" date="2022-03" db="EMBL/GenBank/DDBJ databases">
        <authorList>
            <person name="Martin C."/>
        </authorList>
    </citation>
    <scope>NUCLEOTIDE SEQUENCE</scope>
</reference>
<organism evidence="2 3">
    <name type="scientific">Owenia fusiformis</name>
    <name type="common">Polychaete worm</name>
    <dbReference type="NCBI Taxonomy" id="6347"/>
    <lineage>
        <taxon>Eukaryota</taxon>
        <taxon>Metazoa</taxon>
        <taxon>Spiralia</taxon>
        <taxon>Lophotrochozoa</taxon>
        <taxon>Annelida</taxon>
        <taxon>Polychaeta</taxon>
        <taxon>Sedentaria</taxon>
        <taxon>Canalipalpata</taxon>
        <taxon>Sabellida</taxon>
        <taxon>Oweniida</taxon>
        <taxon>Oweniidae</taxon>
        <taxon>Owenia</taxon>
    </lineage>
</organism>
<feature type="non-terminal residue" evidence="2">
    <location>
        <position position="319"/>
    </location>
</feature>
<sequence>MNESDSDSNLANALASGINTYYDTDRTRHPSEPPDGSSNAQNYLNASNDSESYDSSQVPPGQQSVTDMDNALVNLPKHLYTEKLLDLCFQTGCSVQFYRDHLESKARELHNCPHGEIIQRVGGRKQSRDVKLANDCYMLYSFINGEPPSELAFMFRRSNNSPRNSNTEAPRHSQRILSDSRQTDITRAEYNAKLTMIQESIHKMEANIAACTNKVNSFDKLIQTLTKRLETDEHQTKYLEKSQKITHDTLASGTKEIDFKIVNMTNDLNALKNTVSLLAVSKTKDAFSISSSSQQQQPGAIKSIWGPTSSVPNENKTNS</sequence>
<feature type="region of interest" description="Disordered" evidence="1">
    <location>
        <begin position="288"/>
        <end position="319"/>
    </location>
</feature>
<protein>
    <submittedName>
        <fullName evidence="2">Uncharacterized protein</fullName>
    </submittedName>
</protein>
<feature type="compositionally biased region" description="Polar residues" evidence="1">
    <location>
        <begin position="306"/>
        <end position="319"/>
    </location>
</feature>
<gene>
    <name evidence="2" type="ORF">OFUS_LOCUS26875</name>
</gene>
<dbReference type="EMBL" id="CAIIXF020000404">
    <property type="protein sequence ID" value="CAH1803264.1"/>
    <property type="molecule type" value="Genomic_DNA"/>
</dbReference>
<feature type="compositionally biased region" description="Basic and acidic residues" evidence="1">
    <location>
        <begin position="23"/>
        <end position="32"/>
    </location>
</feature>
<accession>A0A8J1UGG3</accession>
<feature type="region of interest" description="Disordered" evidence="1">
    <location>
        <begin position="157"/>
        <end position="178"/>
    </location>
</feature>